<dbReference type="Proteomes" id="UP000295083">
    <property type="component" value="Unassembled WGS sequence"/>
</dbReference>
<proteinExistence type="predicted"/>
<organism evidence="2 3">
    <name type="scientific">Colletotrichum spinosum</name>
    <dbReference type="NCBI Taxonomy" id="1347390"/>
    <lineage>
        <taxon>Eukaryota</taxon>
        <taxon>Fungi</taxon>
        <taxon>Dikarya</taxon>
        <taxon>Ascomycota</taxon>
        <taxon>Pezizomycotina</taxon>
        <taxon>Sordariomycetes</taxon>
        <taxon>Hypocreomycetidae</taxon>
        <taxon>Glomerellales</taxon>
        <taxon>Glomerellaceae</taxon>
        <taxon>Colletotrichum</taxon>
        <taxon>Colletotrichum orbiculare species complex</taxon>
    </lineage>
</organism>
<evidence type="ECO:0000256" key="1">
    <source>
        <dbReference type="SAM" id="MobiDB-lite"/>
    </source>
</evidence>
<protein>
    <submittedName>
        <fullName evidence="2">Uncharacterized protein</fullName>
    </submittedName>
</protein>
<dbReference type="EMBL" id="QAPG01000137">
    <property type="protein sequence ID" value="TDZ30272.1"/>
    <property type="molecule type" value="Genomic_DNA"/>
</dbReference>
<reference evidence="2 3" key="1">
    <citation type="submission" date="2018-11" db="EMBL/GenBank/DDBJ databases">
        <title>Genome sequence and assembly of Colletotrichum spinosum.</title>
        <authorList>
            <person name="Gan P."/>
            <person name="Shirasu K."/>
        </authorList>
    </citation>
    <scope>NUCLEOTIDE SEQUENCE [LARGE SCALE GENOMIC DNA]</scope>
    <source>
        <strain evidence="2 3">CBS 515.97</strain>
    </source>
</reference>
<feature type="compositionally biased region" description="Acidic residues" evidence="1">
    <location>
        <begin position="66"/>
        <end position="76"/>
    </location>
</feature>
<dbReference type="AlphaFoldDB" id="A0A4R8PWL3"/>
<evidence type="ECO:0000313" key="2">
    <source>
        <dbReference type="EMBL" id="TDZ30272.1"/>
    </source>
</evidence>
<sequence length="76" mass="8166">MAEPLFGVPAAKQATDWTRLTNLDHVADETARLSAAAVVVAWTVSGYTLRSLPLQGLSTPSRSESFESDLADEFAQ</sequence>
<evidence type="ECO:0000313" key="3">
    <source>
        <dbReference type="Proteomes" id="UP000295083"/>
    </source>
</evidence>
<gene>
    <name evidence="2" type="ORF">C8035_v003137</name>
</gene>
<accession>A0A4R8PWL3</accession>
<comment type="caution">
    <text evidence="2">The sequence shown here is derived from an EMBL/GenBank/DDBJ whole genome shotgun (WGS) entry which is preliminary data.</text>
</comment>
<name>A0A4R8PWL3_9PEZI</name>
<feature type="region of interest" description="Disordered" evidence="1">
    <location>
        <begin position="57"/>
        <end position="76"/>
    </location>
</feature>
<keyword evidence="3" id="KW-1185">Reference proteome</keyword>